<evidence type="ECO:0000256" key="14">
    <source>
        <dbReference type="SAM" id="MobiDB-lite"/>
    </source>
</evidence>
<dbReference type="Gene3D" id="1.10.10.1700">
    <property type="entry name" value="Histone-lysine N-methyltransferase"/>
    <property type="match status" value="1"/>
</dbReference>
<dbReference type="SMART" id="SM00317">
    <property type="entry name" value="SET"/>
    <property type="match status" value="1"/>
</dbReference>
<proteinExistence type="predicted"/>
<reference evidence="16 17" key="1">
    <citation type="journal article" date="2013" name="MBio">
        <title>Genome sequencing of the plant pathogen Taphrina deformans, the causal agent of peach leaf curl.</title>
        <authorList>
            <person name="Cisse O.H."/>
            <person name="Almeida J.M.G.C.F."/>
            <person name="Fonseca A."/>
            <person name="Kumar A.A."/>
            <person name="Salojaervi J."/>
            <person name="Overmyer K."/>
            <person name="Hauser P.M."/>
            <person name="Pagni M."/>
        </authorList>
    </citation>
    <scope>NUCLEOTIDE SEQUENCE [LARGE SCALE GENOMIC DNA]</scope>
    <source>
        <strain evidence="17">PYCC 5710 / ATCC 11124 / CBS 356.35 / IMI 108563 / JCM 9778 / NBRC 8474</strain>
    </source>
</reference>
<dbReference type="InterPro" id="IPR001138">
    <property type="entry name" value="Zn2Cys6_DnaBD"/>
</dbReference>
<dbReference type="PROSITE" id="PS50280">
    <property type="entry name" value="SET"/>
    <property type="match status" value="1"/>
</dbReference>
<comment type="catalytic activity">
    <reaction evidence="13">
        <text>L-lysyl(20)-[histone H4] + 3 S-adenosyl-L-methionine = N(6),N(6),N(6)-trimethyl-L-lysyl(20)-[histone H4] + 3 S-adenosyl-L-homocysteine + 3 H(+)</text>
        <dbReference type="Rhea" id="RHEA:64456"/>
        <dbReference type="Rhea" id="RHEA-COMP:15554"/>
        <dbReference type="Rhea" id="RHEA-COMP:15998"/>
        <dbReference type="ChEBI" id="CHEBI:15378"/>
        <dbReference type="ChEBI" id="CHEBI:29969"/>
        <dbReference type="ChEBI" id="CHEBI:57856"/>
        <dbReference type="ChEBI" id="CHEBI:59789"/>
        <dbReference type="ChEBI" id="CHEBI:61961"/>
        <dbReference type="EC" id="2.1.1.372"/>
    </reaction>
</comment>
<dbReference type="AlphaFoldDB" id="R4X6J9"/>
<keyword evidence="6" id="KW-0489">Methyltransferase</keyword>
<feature type="region of interest" description="Disordered" evidence="14">
    <location>
        <begin position="742"/>
        <end position="786"/>
    </location>
</feature>
<evidence type="ECO:0000256" key="6">
    <source>
        <dbReference type="ARBA" id="ARBA00022603"/>
    </source>
</evidence>
<keyword evidence="5" id="KW-0158">Chromosome</keyword>
<feature type="region of interest" description="Disordered" evidence="14">
    <location>
        <begin position="489"/>
        <end position="511"/>
    </location>
</feature>
<keyword evidence="7" id="KW-0808">Transferase</keyword>
<evidence type="ECO:0000256" key="4">
    <source>
        <dbReference type="ARBA" id="ARBA00015413"/>
    </source>
</evidence>
<feature type="compositionally biased region" description="Polar residues" evidence="14">
    <location>
        <begin position="746"/>
        <end position="772"/>
    </location>
</feature>
<dbReference type="VEuPathDB" id="FungiDB:TAPDE_000403"/>
<keyword evidence="9" id="KW-0156">Chromatin regulator</keyword>
<evidence type="ECO:0000256" key="13">
    <source>
        <dbReference type="ARBA" id="ARBA00048081"/>
    </source>
</evidence>
<dbReference type="PROSITE" id="PS51567">
    <property type="entry name" value="SAM_MT43_SUVAR420_1"/>
    <property type="match status" value="1"/>
</dbReference>
<keyword evidence="8" id="KW-0949">S-adenosyl-L-methionine</keyword>
<dbReference type="GO" id="GO:0005634">
    <property type="term" value="C:nucleus"/>
    <property type="evidence" value="ECO:0007669"/>
    <property type="project" value="UniProtKB-SubCell"/>
</dbReference>
<dbReference type="STRING" id="1097556.R4X6J9"/>
<dbReference type="GO" id="GO:0008270">
    <property type="term" value="F:zinc ion binding"/>
    <property type="evidence" value="ECO:0007669"/>
    <property type="project" value="InterPro"/>
</dbReference>
<evidence type="ECO:0000256" key="11">
    <source>
        <dbReference type="ARBA" id="ARBA00024057"/>
    </source>
</evidence>
<dbReference type="GO" id="GO:0000981">
    <property type="term" value="F:DNA-binding transcription factor activity, RNA polymerase II-specific"/>
    <property type="evidence" value="ECO:0007669"/>
    <property type="project" value="InterPro"/>
</dbReference>
<dbReference type="Gene3D" id="2.170.270.10">
    <property type="entry name" value="SET domain"/>
    <property type="match status" value="1"/>
</dbReference>
<name>R4X6J9_TAPDE</name>
<dbReference type="PANTHER" id="PTHR12977:SF4">
    <property type="entry name" value="HISTONE-LYSINE N-METHYLTRANSFERASE KMT5B"/>
    <property type="match status" value="1"/>
</dbReference>
<organism evidence="16 17">
    <name type="scientific">Taphrina deformans (strain PYCC 5710 / ATCC 11124 / CBS 356.35 / IMI 108563 / JCM 9778 / NBRC 8474)</name>
    <name type="common">Peach leaf curl fungus</name>
    <name type="synonym">Lalaria deformans</name>
    <dbReference type="NCBI Taxonomy" id="1097556"/>
    <lineage>
        <taxon>Eukaryota</taxon>
        <taxon>Fungi</taxon>
        <taxon>Dikarya</taxon>
        <taxon>Ascomycota</taxon>
        <taxon>Taphrinomycotina</taxon>
        <taxon>Taphrinomycetes</taxon>
        <taxon>Taphrinales</taxon>
        <taxon>Taphrinaceae</taxon>
        <taxon>Taphrina</taxon>
    </lineage>
</organism>
<evidence type="ECO:0000313" key="17">
    <source>
        <dbReference type="Proteomes" id="UP000013776"/>
    </source>
</evidence>
<keyword evidence="17" id="KW-1185">Reference proteome</keyword>
<dbReference type="CDD" id="cd00067">
    <property type="entry name" value="GAL4"/>
    <property type="match status" value="1"/>
</dbReference>
<evidence type="ECO:0000256" key="7">
    <source>
        <dbReference type="ARBA" id="ARBA00022679"/>
    </source>
</evidence>
<dbReference type="EMBL" id="CAHR02000011">
    <property type="protein sequence ID" value="CCG80774.1"/>
    <property type="molecule type" value="Genomic_DNA"/>
</dbReference>
<dbReference type="GO" id="GO:0140943">
    <property type="term" value="F:histone H4K20 trimethyltransferase activity"/>
    <property type="evidence" value="ECO:0007669"/>
    <property type="project" value="UniProtKB-EC"/>
</dbReference>
<comment type="caution">
    <text evidence="16">The sequence shown here is derived from an EMBL/GenBank/DDBJ whole genome shotgun (WGS) entry which is preliminary data.</text>
</comment>
<dbReference type="GO" id="GO:0032259">
    <property type="term" value="P:methylation"/>
    <property type="evidence" value="ECO:0007669"/>
    <property type="project" value="UniProtKB-KW"/>
</dbReference>
<sequence>MSKSLTLGRLSEYDDLLTDHLIDKHKNHSSRNVKTKEVVEILQQHVISSKGKLGNAVEAFLTLPSVELFHKRLNEAQRKDFIKHVRKYLCIYLPQAGFEICSTNRYPGPKSESCVIANKSLKSGEILKFLAGTIVAMTEEEEDYYEAEHDFSILHSSRLDSMCLFLGPARFVNHDCEPNGAFVTQGASIAITTIRPVRIGEELTVFYSPDYFGPNNIDCLCASCENKGVGGYRIKDKQVPSTLSSISKGAVEQVWGADSENPQAEAQNTKTNYVHTIEVATKPRLQSTVFGPKGQLVTPPNSELSLDELTKSLGWSNGESDQFDDKDYADSFPSDEDEDEEVSIKFEHSDSDNDFVKPSRLGNDYHVEAVASNINNSLSSDINSNVDRVVPKVLRPRRSVHDYNLKRQSLMSINPVLDGDSLFKVGGQRRDRKLNVDYCNVCDEELPFEAIVEEIWSVTEAVGIKDILCKRCERHAKLYGASWPKRIPAHQPQIEQESRTSGKKASRETTPAVFSQSISNLSNRNGTCSVSPTKKHVVMPFGQRECHSEGPSDRTCGTLPLIELAKARMKKGNINVPRLSRLHKLLHRDVTGDALRDPLHGIPIKTSVTTHPWSQSVDAGILSRAYPACLACRRLKQRGSRVEYGTPMCDRCHKLENLCAIDDDAPAYDHKFSELATPRYADVSTIEPINRVLSPDSLVAALQVRSPKKIQSVIEPITLSRPEVSMINGLGNFEIVAKARPDNTESKSSLPEVAQTSSTTKTEIGTIATDQVNGAEPKQDRRKSTKGSWYYVDVNSSDSAEDEPRVLSCRTRKQEQALSLVVGSHSNKTYIEIDSSDDGQPEVFVYKPPEKRSGSSKRKRRTPMWDYISIDSDEDLETVYTTDEPRAARRKAIVHYKE</sequence>
<evidence type="ECO:0000259" key="15">
    <source>
        <dbReference type="PROSITE" id="PS50280"/>
    </source>
</evidence>
<evidence type="ECO:0000256" key="3">
    <source>
        <dbReference type="ARBA" id="ARBA00014232"/>
    </source>
</evidence>
<dbReference type="InterPro" id="IPR039977">
    <property type="entry name" value="Suv4-20/Set9"/>
</dbReference>
<evidence type="ECO:0000256" key="8">
    <source>
        <dbReference type="ARBA" id="ARBA00022691"/>
    </source>
</evidence>
<dbReference type="PANTHER" id="PTHR12977">
    <property type="entry name" value="SUPPRESSOR OF VARIEGATION 4-20-RELATED"/>
    <property type="match status" value="1"/>
</dbReference>
<evidence type="ECO:0000256" key="12">
    <source>
        <dbReference type="ARBA" id="ARBA00030653"/>
    </source>
</evidence>
<evidence type="ECO:0000256" key="5">
    <source>
        <dbReference type="ARBA" id="ARBA00022454"/>
    </source>
</evidence>
<dbReference type="CDD" id="cd10524">
    <property type="entry name" value="SET_Suv4-20-like"/>
    <property type="match status" value="1"/>
</dbReference>
<evidence type="ECO:0000256" key="9">
    <source>
        <dbReference type="ARBA" id="ARBA00022853"/>
    </source>
</evidence>
<dbReference type="InterPro" id="IPR046341">
    <property type="entry name" value="SET_dom_sf"/>
</dbReference>
<dbReference type="OrthoDB" id="6627536at2759"/>
<comment type="subcellular location">
    <subcellularLocation>
        <location evidence="2">Chromosome</location>
    </subcellularLocation>
    <subcellularLocation>
        <location evidence="1">Nucleus</location>
    </subcellularLocation>
</comment>
<evidence type="ECO:0000256" key="1">
    <source>
        <dbReference type="ARBA" id="ARBA00004123"/>
    </source>
</evidence>
<feature type="domain" description="SET" evidence="15">
    <location>
        <begin position="96"/>
        <end position="208"/>
    </location>
</feature>
<gene>
    <name evidence="16" type="ORF">TAPDE_000403</name>
</gene>
<evidence type="ECO:0000313" key="16">
    <source>
        <dbReference type="EMBL" id="CCG80774.1"/>
    </source>
</evidence>
<dbReference type="InterPro" id="IPR001214">
    <property type="entry name" value="SET_dom"/>
</dbReference>
<dbReference type="Pfam" id="PF00856">
    <property type="entry name" value="SET"/>
    <property type="match status" value="1"/>
</dbReference>
<dbReference type="InterPro" id="IPR025783">
    <property type="entry name" value="Set9_fungi"/>
</dbReference>
<feature type="region of interest" description="Disordered" evidence="14">
    <location>
        <begin position="315"/>
        <end position="340"/>
    </location>
</feature>
<dbReference type="SUPFAM" id="SSF82199">
    <property type="entry name" value="SET domain"/>
    <property type="match status" value="1"/>
</dbReference>
<protein>
    <recommendedName>
        <fullName evidence="4">Histone-lysine N-methyltransferase SET9</fullName>
        <ecNumber evidence="11">2.1.1.372</ecNumber>
    </recommendedName>
    <alternativeName>
        <fullName evidence="3">Histone-lysine N-methyltransferase set9</fullName>
    </alternativeName>
    <alternativeName>
        <fullName evidence="12">SET domain protein 9</fullName>
    </alternativeName>
</protein>
<dbReference type="GO" id="GO:0005694">
    <property type="term" value="C:chromosome"/>
    <property type="evidence" value="ECO:0007669"/>
    <property type="project" value="UniProtKB-SubCell"/>
</dbReference>
<accession>R4X6J9</accession>
<dbReference type="Proteomes" id="UP000013776">
    <property type="component" value="Unassembled WGS sequence"/>
</dbReference>
<dbReference type="InterPro" id="IPR041938">
    <property type="entry name" value="Hist-Lys_N-MTase_N"/>
</dbReference>
<evidence type="ECO:0000256" key="2">
    <source>
        <dbReference type="ARBA" id="ARBA00004286"/>
    </source>
</evidence>
<dbReference type="eggNOG" id="KOG2589">
    <property type="taxonomic scope" value="Eukaryota"/>
</dbReference>
<keyword evidence="10" id="KW-0539">Nucleus</keyword>
<evidence type="ECO:0000256" key="10">
    <source>
        <dbReference type="ARBA" id="ARBA00023242"/>
    </source>
</evidence>
<dbReference type="EC" id="2.1.1.372" evidence="11"/>